<proteinExistence type="predicted"/>
<accession>A0A6L5WLS9</accession>
<feature type="transmembrane region" description="Helical" evidence="1">
    <location>
        <begin position="218"/>
        <end position="249"/>
    </location>
</feature>
<comment type="caution">
    <text evidence="2">The sequence shown here is derived from an EMBL/GenBank/DDBJ whole genome shotgun (WGS) entry which is preliminary data.</text>
</comment>
<reference evidence="2 3" key="1">
    <citation type="submission" date="2019-09" db="EMBL/GenBank/DDBJ databases">
        <authorList>
            <person name="Silva M."/>
            <person name="Pereira G."/>
            <person name="Lopes-Da-Costa L."/>
            <person name="Silva E."/>
        </authorList>
    </citation>
    <scope>NUCLEOTIDE SEQUENCE [LARGE SCALE GENOMIC DNA]</scope>
    <source>
        <strain evidence="2 3">FMV-PI01</strain>
    </source>
</reference>
<feature type="transmembrane region" description="Helical" evidence="1">
    <location>
        <begin position="33"/>
        <end position="49"/>
    </location>
</feature>
<organism evidence="2 3">
    <name type="scientific">Campylobacter portucalensis</name>
    <dbReference type="NCBI Taxonomy" id="2608384"/>
    <lineage>
        <taxon>Bacteria</taxon>
        <taxon>Pseudomonadati</taxon>
        <taxon>Campylobacterota</taxon>
        <taxon>Epsilonproteobacteria</taxon>
        <taxon>Campylobacterales</taxon>
        <taxon>Campylobacteraceae</taxon>
        <taxon>Campylobacter</taxon>
    </lineage>
</organism>
<evidence type="ECO:0000313" key="2">
    <source>
        <dbReference type="EMBL" id="MSN96763.1"/>
    </source>
</evidence>
<keyword evidence="1" id="KW-0812">Transmembrane</keyword>
<evidence type="ECO:0000256" key="1">
    <source>
        <dbReference type="SAM" id="Phobius"/>
    </source>
</evidence>
<gene>
    <name evidence="2" type="ORF">F1B92_06240</name>
</gene>
<evidence type="ECO:0000313" key="3">
    <source>
        <dbReference type="Proteomes" id="UP000476338"/>
    </source>
</evidence>
<reference evidence="2 3" key="2">
    <citation type="submission" date="2020-03" db="EMBL/GenBank/DDBJ databases">
        <title>Campylobacter portucalensis sp. nov., a new species of Campylobacter isolated from the reproductive tract of bulls.</title>
        <authorList>
            <person name="Silva M.F."/>
            <person name="Pereira G."/>
            <person name="Carneiro C."/>
            <person name="Hemphill A."/>
            <person name="Mateus L."/>
            <person name="Lopes-Da-Costa L."/>
            <person name="Silva E."/>
        </authorList>
    </citation>
    <scope>NUCLEOTIDE SEQUENCE [LARGE SCALE GENOMIC DNA]</scope>
    <source>
        <strain evidence="2 3">FMV-PI01</strain>
    </source>
</reference>
<evidence type="ECO:0008006" key="4">
    <source>
        <dbReference type="Google" id="ProtNLM"/>
    </source>
</evidence>
<sequence length="260" mass="30303">MLRYILIVMFIKYFYCVILGINLRPGIFAENNFELMFILILFYLEYILLDNKINLLNTFLLVCIFILSGSRSGIASLGFLFFMMYGFKFDEKFLIRFSFIILIFAASIFIFIERGQTIAQIDRFKFLMLFLYDIRDWNLMDFLLGSSGALKPLSDFTCNKLFFYELFSHKSDEICYSVAYHSYILRAIFDHGLIGLLFICVFYLYILKLSKFSILQCLNILGVILLNSLSVSAFNNVFVIMAVIFLLGVDRSAGYIKKSK</sequence>
<protein>
    <recommendedName>
        <fullName evidence="4">O-antigen ligase family protein</fullName>
    </recommendedName>
</protein>
<keyword evidence="3" id="KW-1185">Reference proteome</keyword>
<dbReference type="EMBL" id="VWSJ01000024">
    <property type="protein sequence ID" value="MSN96763.1"/>
    <property type="molecule type" value="Genomic_DNA"/>
</dbReference>
<name>A0A6L5WLS9_9BACT</name>
<feature type="transmembrane region" description="Helical" evidence="1">
    <location>
        <begin position="61"/>
        <end position="87"/>
    </location>
</feature>
<keyword evidence="1" id="KW-0472">Membrane</keyword>
<feature type="transmembrane region" description="Helical" evidence="1">
    <location>
        <begin position="187"/>
        <end position="206"/>
    </location>
</feature>
<dbReference type="Proteomes" id="UP000476338">
    <property type="component" value="Unassembled WGS sequence"/>
</dbReference>
<dbReference type="AlphaFoldDB" id="A0A6L5WLS9"/>
<feature type="transmembrane region" description="Helical" evidence="1">
    <location>
        <begin position="93"/>
        <end position="112"/>
    </location>
</feature>
<feature type="transmembrane region" description="Helical" evidence="1">
    <location>
        <begin position="7"/>
        <end position="27"/>
    </location>
</feature>
<keyword evidence="1" id="KW-1133">Transmembrane helix</keyword>